<protein>
    <submittedName>
        <fullName evidence="2">Uncharacterized protein</fullName>
    </submittedName>
</protein>
<accession>A0AAD5J7L1</accession>
<reference evidence="2" key="1">
    <citation type="journal article" date="2022" name="Plant J.">
        <title>Strategies of tolerance reflected in two North American maple genomes.</title>
        <authorList>
            <person name="McEvoy S.L."/>
            <person name="Sezen U.U."/>
            <person name="Trouern-Trend A."/>
            <person name="McMahon S.M."/>
            <person name="Schaberg P.G."/>
            <person name="Yang J."/>
            <person name="Wegrzyn J.L."/>
            <person name="Swenson N.G."/>
        </authorList>
    </citation>
    <scope>NUCLEOTIDE SEQUENCE</scope>
    <source>
        <strain evidence="2">91603</strain>
    </source>
</reference>
<sequence length="94" mass="10391">METVLPQDLAEDRSSQMLNDPVHFPDLTPHATQYWYLQKDESSAGNATKKKISGQNNGNGTVKVKEQVKQAKETTKASSKKISDQAITNIDVES</sequence>
<gene>
    <name evidence="2" type="ORF">LWI28_023601</name>
</gene>
<name>A0AAD5J7L1_ACENE</name>
<feature type="compositionally biased region" description="Basic and acidic residues" evidence="1">
    <location>
        <begin position="63"/>
        <end position="75"/>
    </location>
</feature>
<reference evidence="2" key="2">
    <citation type="submission" date="2023-02" db="EMBL/GenBank/DDBJ databases">
        <authorList>
            <person name="Swenson N.G."/>
            <person name="Wegrzyn J.L."/>
            <person name="Mcevoy S.L."/>
        </authorList>
    </citation>
    <scope>NUCLEOTIDE SEQUENCE</scope>
    <source>
        <strain evidence="2">91603</strain>
        <tissue evidence="2">Leaf</tissue>
    </source>
</reference>
<proteinExistence type="predicted"/>
<feature type="region of interest" description="Disordered" evidence="1">
    <location>
        <begin position="42"/>
        <end position="94"/>
    </location>
</feature>
<evidence type="ECO:0000256" key="1">
    <source>
        <dbReference type="SAM" id="MobiDB-lite"/>
    </source>
</evidence>
<dbReference type="EMBL" id="JAJSOW010000100">
    <property type="protein sequence ID" value="KAI9187033.1"/>
    <property type="molecule type" value="Genomic_DNA"/>
</dbReference>
<comment type="caution">
    <text evidence="2">The sequence shown here is derived from an EMBL/GenBank/DDBJ whole genome shotgun (WGS) entry which is preliminary data.</text>
</comment>
<evidence type="ECO:0000313" key="2">
    <source>
        <dbReference type="EMBL" id="KAI9187033.1"/>
    </source>
</evidence>
<keyword evidence="3" id="KW-1185">Reference proteome</keyword>
<dbReference type="AlphaFoldDB" id="A0AAD5J7L1"/>
<dbReference type="Proteomes" id="UP001064489">
    <property type="component" value="Chromosome 3"/>
</dbReference>
<organism evidence="2 3">
    <name type="scientific">Acer negundo</name>
    <name type="common">Box elder</name>
    <dbReference type="NCBI Taxonomy" id="4023"/>
    <lineage>
        <taxon>Eukaryota</taxon>
        <taxon>Viridiplantae</taxon>
        <taxon>Streptophyta</taxon>
        <taxon>Embryophyta</taxon>
        <taxon>Tracheophyta</taxon>
        <taxon>Spermatophyta</taxon>
        <taxon>Magnoliopsida</taxon>
        <taxon>eudicotyledons</taxon>
        <taxon>Gunneridae</taxon>
        <taxon>Pentapetalae</taxon>
        <taxon>rosids</taxon>
        <taxon>malvids</taxon>
        <taxon>Sapindales</taxon>
        <taxon>Sapindaceae</taxon>
        <taxon>Hippocastanoideae</taxon>
        <taxon>Acereae</taxon>
        <taxon>Acer</taxon>
    </lineage>
</organism>
<evidence type="ECO:0000313" key="3">
    <source>
        <dbReference type="Proteomes" id="UP001064489"/>
    </source>
</evidence>